<evidence type="ECO:0000256" key="1">
    <source>
        <dbReference type="SAM" id="SignalP"/>
    </source>
</evidence>
<accession>A0ABW5PXW9</accession>
<dbReference type="PROSITE" id="PS51257">
    <property type="entry name" value="PROKAR_LIPOPROTEIN"/>
    <property type="match status" value="1"/>
</dbReference>
<keyword evidence="3" id="KW-1185">Reference proteome</keyword>
<dbReference type="EMBL" id="JBHUMX010000013">
    <property type="protein sequence ID" value="MFD2628206.1"/>
    <property type="molecule type" value="Genomic_DNA"/>
</dbReference>
<evidence type="ECO:0008006" key="4">
    <source>
        <dbReference type="Google" id="ProtNLM"/>
    </source>
</evidence>
<organism evidence="2 3">
    <name type="scientific">Oceanobacillus kapialis</name>
    <dbReference type="NCBI Taxonomy" id="481353"/>
    <lineage>
        <taxon>Bacteria</taxon>
        <taxon>Bacillati</taxon>
        <taxon>Bacillota</taxon>
        <taxon>Bacilli</taxon>
        <taxon>Bacillales</taxon>
        <taxon>Bacillaceae</taxon>
        <taxon>Oceanobacillus</taxon>
    </lineage>
</organism>
<protein>
    <recommendedName>
        <fullName evidence="4">Sporulation protein</fullName>
    </recommendedName>
</protein>
<dbReference type="Proteomes" id="UP001597451">
    <property type="component" value="Unassembled WGS sequence"/>
</dbReference>
<evidence type="ECO:0000313" key="2">
    <source>
        <dbReference type="EMBL" id="MFD2628206.1"/>
    </source>
</evidence>
<dbReference type="RefSeq" id="WP_379560895.1">
    <property type="nucleotide sequence ID" value="NZ_CP085256.1"/>
</dbReference>
<gene>
    <name evidence="2" type="ORF">ACFSUN_05355</name>
</gene>
<evidence type="ECO:0000313" key="3">
    <source>
        <dbReference type="Proteomes" id="UP001597451"/>
    </source>
</evidence>
<keyword evidence="1" id="KW-0732">Signal</keyword>
<reference evidence="3" key="1">
    <citation type="journal article" date="2019" name="Int. J. Syst. Evol. Microbiol.">
        <title>The Global Catalogue of Microorganisms (GCM) 10K type strain sequencing project: providing services to taxonomists for standard genome sequencing and annotation.</title>
        <authorList>
            <consortium name="The Broad Institute Genomics Platform"/>
            <consortium name="The Broad Institute Genome Sequencing Center for Infectious Disease"/>
            <person name="Wu L."/>
            <person name="Ma J."/>
        </authorList>
    </citation>
    <scope>NUCLEOTIDE SEQUENCE [LARGE SCALE GENOMIC DNA]</scope>
    <source>
        <strain evidence="3">TISTR 1858</strain>
    </source>
</reference>
<feature type="signal peptide" evidence="1">
    <location>
        <begin position="1"/>
        <end position="24"/>
    </location>
</feature>
<sequence length="155" mass="17755">MSIKRWLLLISLLCILSSCGNDTALEPSHNENEAIDLKHISTSDQDTSQQYANRAKESLRKYPEITAVKAANTSKQLIVAIQVEQGKRFNLAGIRKQLKKEMNEKFPKLKVEVTTDKKIVIELEKLEEKLESKEMSKKSVEKRVKEIIELSKEQT</sequence>
<proteinExistence type="predicted"/>
<feature type="chain" id="PRO_5046283004" description="Sporulation protein" evidence="1">
    <location>
        <begin position="25"/>
        <end position="155"/>
    </location>
</feature>
<name>A0ABW5PXW9_9BACI</name>
<comment type="caution">
    <text evidence="2">The sequence shown here is derived from an EMBL/GenBank/DDBJ whole genome shotgun (WGS) entry which is preliminary data.</text>
</comment>